<dbReference type="Proteomes" id="UP000478052">
    <property type="component" value="Unassembled WGS sequence"/>
</dbReference>
<dbReference type="EMBL" id="VUJU01011057">
    <property type="protein sequence ID" value="KAF0712099.1"/>
    <property type="molecule type" value="Genomic_DNA"/>
</dbReference>
<comment type="caution">
    <text evidence="1">The sequence shown here is derived from an EMBL/GenBank/DDBJ whole genome shotgun (WGS) entry which is preliminary data.</text>
</comment>
<accession>A0A6G0VZ85</accession>
<evidence type="ECO:0000313" key="2">
    <source>
        <dbReference type="Proteomes" id="UP000478052"/>
    </source>
</evidence>
<dbReference type="AlphaFoldDB" id="A0A6G0VZ85"/>
<gene>
    <name evidence="1" type="ORF">FWK35_00037377</name>
</gene>
<dbReference type="OrthoDB" id="6627850at2759"/>
<name>A0A6G0VZ85_APHCR</name>
<sequence>MMQRQASCIDLFKSAAPGIPLPPKPILTRWGTWISASMYYCEHIEAIRNVIQKLNPEDAVSIDKVQKLIF</sequence>
<keyword evidence="2" id="KW-1185">Reference proteome</keyword>
<organism evidence="1 2">
    <name type="scientific">Aphis craccivora</name>
    <name type="common">Cowpea aphid</name>
    <dbReference type="NCBI Taxonomy" id="307492"/>
    <lineage>
        <taxon>Eukaryota</taxon>
        <taxon>Metazoa</taxon>
        <taxon>Ecdysozoa</taxon>
        <taxon>Arthropoda</taxon>
        <taxon>Hexapoda</taxon>
        <taxon>Insecta</taxon>
        <taxon>Pterygota</taxon>
        <taxon>Neoptera</taxon>
        <taxon>Paraneoptera</taxon>
        <taxon>Hemiptera</taxon>
        <taxon>Sternorrhyncha</taxon>
        <taxon>Aphidomorpha</taxon>
        <taxon>Aphidoidea</taxon>
        <taxon>Aphididae</taxon>
        <taxon>Aphidini</taxon>
        <taxon>Aphis</taxon>
        <taxon>Aphis</taxon>
    </lineage>
</organism>
<reference evidence="1 2" key="1">
    <citation type="submission" date="2019-08" db="EMBL/GenBank/DDBJ databases">
        <title>Whole genome of Aphis craccivora.</title>
        <authorList>
            <person name="Voronova N.V."/>
            <person name="Shulinski R.S."/>
            <person name="Bandarenka Y.V."/>
            <person name="Zhorov D.G."/>
            <person name="Warner D."/>
        </authorList>
    </citation>
    <scope>NUCLEOTIDE SEQUENCE [LARGE SCALE GENOMIC DNA]</scope>
    <source>
        <strain evidence="1">180601</strain>
        <tissue evidence="1">Whole Body</tissue>
    </source>
</reference>
<proteinExistence type="predicted"/>
<evidence type="ECO:0000313" key="1">
    <source>
        <dbReference type="EMBL" id="KAF0712099.1"/>
    </source>
</evidence>
<protein>
    <submittedName>
        <fullName evidence="1">Uncharacterized protein</fullName>
    </submittedName>
</protein>